<evidence type="ECO:0000256" key="3">
    <source>
        <dbReference type="ARBA" id="ARBA00022679"/>
    </source>
</evidence>
<evidence type="ECO:0000313" key="10">
    <source>
        <dbReference type="EMBL" id="KAK3275424.1"/>
    </source>
</evidence>
<dbReference type="PROSITE" id="PS00373">
    <property type="entry name" value="GART"/>
    <property type="match status" value="1"/>
</dbReference>
<comment type="catalytic activity">
    <reaction evidence="8">
        <text>N(1)-(5-phospho-beta-D-ribosyl)glycinamide + (6R)-10-formyltetrahydrofolate = N(2)-formyl-N(1)-(5-phospho-beta-D-ribosyl)glycinamide + (6S)-5,6,7,8-tetrahydrofolate + H(+)</text>
        <dbReference type="Rhea" id="RHEA:15053"/>
        <dbReference type="ChEBI" id="CHEBI:15378"/>
        <dbReference type="ChEBI" id="CHEBI:57453"/>
        <dbReference type="ChEBI" id="CHEBI:143788"/>
        <dbReference type="ChEBI" id="CHEBI:147286"/>
        <dbReference type="ChEBI" id="CHEBI:195366"/>
        <dbReference type="EC" id="2.1.2.2"/>
    </reaction>
</comment>
<dbReference type="InterPro" id="IPR001555">
    <property type="entry name" value="GART_AS"/>
</dbReference>
<dbReference type="HAMAP" id="MF_01930">
    <property type="entry name" value="PurN"/>
    <property type="match status" value="1"/>
</dbReference>
<sequence>MVVSTRTAVVLPLGRSGRIATSSKSPACFVTPPRIQRNRCTEICTLSRARRASSSRFARLVEPTRATNQETRGLNDAEDDDDVKIAVFVSGGGSNLRALYDATQDGRIRGDITVVVSDKPGCGGWEFATSKGMMTIQYPGSELTGGQLAEELVRSGVTFVALAGYLKLVPKQLCQAYPRAMINIHPALLPAFGGKGYYGMNVHKAVVASGVRFSGPTVHFVDEEYDKGKVVAQRCVPVLAGDNPEDVAARVLEQEHEVYPEVLGALSKGNIRWREDGVPIIVSDSGER</sequence>
<dbReference type="EC" id="2.1.2.2" evidence="2"/>
<accession>A0AAE0GC68</accession>
<dbReference type="InterPro" id="IPR002376">
    <property type="entry name" value="Formyl_transf_N"/>
</dbReference>
<dbReference type="InterPro" id="IPR036477">
    <property type="entry name" value="Formyl_transf_N_sf"/>
</dbReference>
<keyword evidence="4" id="KW-0658">Purine biosynthesis</keyword>
<dbReference type="InterPro" id="IPR004607">
    <property type="entry name" value="GART"/>
</dbReference>
<dbReference type="PANTHER" id="PTHR43369">
    <property type="entry name" value="PHOSPHORIBOSYLGLYCINAMIDE FORMYLTRANSFERASE"/>
    <property type="match status" value="1"/>
</dbReference>
<evidence type="ECO:0000256" key="6">
    <source>
        <dbReference type="ARBA" id="ARBA00041324"/>
    </source>
</evidence>
<name>A0AAE0GC68_9CHLO</name>
<organism evidence="10 11">
    <name type="scientific">Cymbomonas tetramitiformis</name>
    <dbReference type="NCBI Taxonomy" id="36881"/>
    <lineage>
        <taxon>Eukaryota</taxon>
        <taxon>Viridiplantae</taxon>
        <taxon>Chlorophyta</taxon>
        <taxon>Pyramimonadophyceae</taxon>
        <taxon>Pyramimonadales</taxon>
        <taxon>Pyramimonadaceae</taxon>
        <taxon>Cymbomonas</taxon>
    </lineage>
</organism>
<dbReference type="GO" id="GO:0009507">
    <property type="term" value="C:chloroplast"/>
    <property type="evidence" value="ECO:0007669"/>
    <property type="project" value="TreeGrafter"/>
</dbReference>
<dbReference type="Gene3D" id="3.40.50.170">
    <property type="entry name" value="Formyl transferase, N-terminal domain"/>
    <property type="match status" value="1"/>
</dbReference>
<dbReference type="EMBL" id="LGRX02007235">
    <property type="protein sequence ID" value="KAK3275424.1"/>
    <property type="molecule type" value="Genomic_DNA"/>
</dbReference>
<evidence type="ECO:0000256" key="5">
    <source>
        <dbReference type="ARBA" id="ARBA00038440"/>
    </source>
</evidence>
<dbReference type="SUPFAM" id="SSF53328">
    <property type="entry name" value="Formyltransferase"/>
    <property type="match status" value="1"/>
</dbReference>
<evidence type="ECO:0000256" key="4">
    <source>
        <dbReference type="ARBA" id="ARBA00022755"/>
    </source>
</evidence>
<protein>
    <recommendedName>
        <fullName evidence="2">phosphoribosylglycinamide formyltransferase 1</fullName>
        <ecNumber evidence="2">2.1.2.2</ecNumber>
    </recommendedName>
    <alternativeName>
        <fullName evidence="7">5'-phosphoribosylglycinamide transformylase</fullName>
    </alternativeName>
    <alternativeName>
        <fullName evidence="6">GAR transformylase</fullName>
    </alternativeName>
</protein>
<dbReference type="Pfam" id="PF00551">
    <property type="entry name" value="Formyl_trans_N"/>
    <property type="match status" value="1"/>
</dbReference>
<evidence type="ECO:0000313" key="11">
    <source>
        <dbReference type="Proteomes" id="UP001190700"/>
    </source>
</evidence>
<dbReference type="Proteomes" id="UP001190700">
    <property type="component" value="Unassembled WGS sequence"/>
</dbReference>
<evidence type="ECO:0000256" key="7">
    <source>
        <dbReference type="ARBA" id="ARBA00041682"/>
    </source>
</evidence>
<reference evidence="10 11" key="1">
    <citation type="journal article" date="2015" name="Genome Biol. Evol.">
        <title>Comparative Genomics of a Bacterivorous Green Alga Reveals Evolutionary Causalities and Consequences of Phago-Mixotrophic Mode of Nutrition.</title>
        <authorList>
            <person name="Burns J.A."/>
            <person name="Paasch A."/>
            <person name="Narechania A."/>
            <person name="Kim E."/>
        </authorList>
    </citation>
    <scope>NUCLEOTIDE SEQUENCE [LARGE SCALE GENOMIC DNA]</scope>
    <source>
        <strain evidence="10 11">PLY_AMNH</strain>
    </source>
</reference>
<comment type="pathway">
    <text evidence="1">Purine metabolism; IMP biosynthesis via de novo pathway; N(2)-formyl-N(1)-(5-phospho-D-ribosyl)glycinamide from N(1)-(5-phospho-D-ribosyl)glycinamide (10-formyl THF route): step 1/1.</text>
</comment>
<evidence type="ECO:0000259" key="9">
    <source>
        <dbReference type="Pfam" id="PF00551"/>
    </source>
</evidence>
<dbReference type="CDD" id="cd08645">
    <property type="entry name" value="FMT_core_GART"/>
    <property type="match status" value="1"/>
</dbReference>
<dbReference type="GO" id="GO:0004644">
    <property type="term" value="F:phosphoribosylglycinamide formyltransferase activity"/>
    <property type="evidence" value="ECO:0007669"/>
    <property type="project" value="UniProtKB-EC"/>
</dbReference>
<comment type="caution">
    <text evidence="10">The sequence shown here is derived from an EMBL/GenBank/DDBJ whole genome shotgun (WGS) entry which is preliminary data.</text>
</comment>
<feature type="domain" description="Formyl transferase N-terminal" evidence="9">
    <location>
        <begin position="84"/>
        <end position="263"/>
    </location>
</feature>
<dbReference type="AlphaFoldDB" id="A0AAE0GC68"/>
<gene>
    <name evidence="10" type="ORF">CYMTET_16449</name>
</gene>
<keyword evidence="3" id="KW-0808">Transferase</keyword>
<keyword evidence="11" id="KW-1185">Reference proteome</keyword>
<proteinExistence type="inferred from homology"/>
<dbReference type="NCBIfam" id="TIGR00639">
    <property type="entry name" value="PurN"/>
    <property type="match status" value="1"/>
</dbReference>
<evidence type="ECO:0000256" key="2">
    <source>
        <dbReference type="ARBA" id="ARBA00012254"/>
    </source>
</evidence>
<dbReference type="PANTHER" id="PTHR43369:SF2">
    <property type="entry name" value="PHOSPHORIBOSYLGLYCINAMIDE FORMYLTRANSFERASE"/>
    <property type="match status" value="1"/>
</dbReference>
<evidence type="ECO:0000256" key="1">
    <source>
        <dbReference type="ARBA" id="ARBA00005054"/>
    </source>
</evidence>
<dbReference type="GO" id="GO:0006189">
    <property type="term" value="P:'de novo' IMP biosynthetic process"/>
    <property type="evidence" value="ECO:0007669"/>
    <property type="project" value="InterPro"/>
</dbReference>
<evidence type="ECO:0000256" key="8">
    <source>
        <dbReference type="ARBA" id="ARBA00047664"/>
    </source>
</evidence>
<comment type="similarity">
    <text evidence="5">Belongs to the GART family.</text>
</comment>